<dbReference type="EMBL" id="FR823384">
    <property type="protein sequence ID" value="CBZ50744.1"/>
    <property type="molecule type" value="Genomic_DNA"/>
</dbReference>
<evidence type="ECO:0000259" key="1">
    <source>
        <dbReference type="PROSITE" id="PS50802"/>
    </source>
</evidence>
<protein>
    <submittedName>
        <fullName evidence="3">OTU family cysteine protease</fullName>
    </submittedName>
</protein>
<dbReference type="OrthoDB" id="415023at2759"/>
<accession>F0V9Y2</accession>
<name>F0V9Y2_NEOCL</name>
<evidence type="ECO:0000313" key="2">
    <source>
        <dbReference type="EMBL" id="CBZ50744.1"/>
    </source>
</evidence>
<dbReference type="PROSITE" id="PS50802">
    <property type="entry name" value="OTU"/>
    <property type="match status" value="1"/>
</dbReference>
<dbReference type="Proteomes" id="UP000007494">
    <property type="component" value="Chromosome IV"/>
</dbReference>
<organism evidence="2 4">
    <name type="scientific">Neospora caninum (strain Liverpool)</name>
    <dbReference type="NCBI Taxonomy" id="572307"/>
    <lineage>
        <taxon>Eukaryota</taxon>
        <taxon>Sar</taxon>
        <taxon>Alveolata</taxon>
        <taxon>Apicomplexa</taxon>
        <taxon>Conoidasida</taxon>
        <taxon>Coccidia</taxon>
        <taxon>Eucoccidiorida</taxon>
        <taxon>Eimeriorina</taxon>
        <taxon>Sarcocystidae</taxon>
        <taxon>Neospora</taxon>
    </lineage>
</organism>
<dbReference type="VEuPathDB" id="ToxoDB:NCLIV_012110"/>
<keyword evidence="3" id="KW-0378">Hydrolase</keyword>
<reference evidence="4" key="3">
    <citation type="journal article" date="2012" name="PLoS Pathog.">
        <title>Comparative genomics of the apicomplexan parasites Toxoplasma gondii and Neospora caninum: Coccidia differing in host range and transmission strategy.</title>
        <authorList>
            <person name="Reid A.J."/>
            <person name="Vermont S.J."/>
            <person name="Cotton J.A."/>
            <person name="Harris D."/>
            <person name="Hill-Cawthorne G.A."/>
            <person name="Konen-Waisman S."/>
            <person name="Latham S.M."/>
            <person name="Mourier T."/>
            <person name="Norton R."/>
            <person name="Quail M.A."/>
            <person name="Sanders M."/>
            <person name="Shanmugam D."/>
            <person name="Sohal A."/>
            <person name="Wasmuth J.D."/>
            <person name="Brunk B."/>
            <person name="Grigg M.E."/>
            <person name="Howard J.C."/>
            <person name="Parkinson J."/>
            <person name="Roos D.S."/>
            <person name="Trees A.J."/>
            <person name="Berriman M."/>
            <person name="Pain A."/>
            <person name="Wastling J.M."/>
        </authorList>
    </citation>
    <scope>NUCLEOTIDE SEQUENCE [LARGE SCALE GENOMIC DNA]</scope>
    <source>
        <strain evidence="4">Liverpool</strain>
    </source>
</reference>
<dbReference type="eggNOG" id="ENOG502TMIM">
    <property type="taxonomic scope" value="Eukaryota"/>
</dbReference>
<dbReference type="InterPro" id="IPR003323">
    <property type="entry name" value="OTU_dom"/>
</dbReference>
<dbReference type="InParanoid" id="F0V9Y2"/>
<gene>
    <name evidence="3" type="ORF">BN1204_012110</name>
    <name evidence="2" type="ORF">NCLIV_012110</name>
</gene>
<keyword evidence="3" id="KW-0645">Protease</keyword>
<reference evidence="2" key="2">
    <citation type="submission" date="2011-03" db="EMBL/GenBank/DDBJ databases">
        <title>Comparative genomics and transcriptomics of Neospora caninum and Toxoplasma gondii.</title>
        <authorList>
            <person name="Reid A.J."/>
            <person name="Sohal A."/>
            <person name="Harris D."/>
            <person name="Quail M."/>
            <person name="Sanders M."/>
            <person name="Berriman M."/>
            <person name="Wastling J.M."/>
            <person name="Pain A."/>
        </authorList>
    </citation>
    <scope>NUCLEOTIDE SEQUENCE</scope>
    <source>
        <strain evidence="2">Liverpool</strain>
    </source>
</reference>
<dbReference type="AlphaFoldDB" id="F0V9Y2"/>
<dbReference type="RefSeq" id="XP_003880777.1">
    <property type="nucleotide sequence ID" value="XM_003880728.1"/>
</dbReference>
<feature type="domain" description="OTU" evidence="1">
    <location>
        <begin position="228"/>
        <end position="403"/>
    </location>
</feature>
<sequence length="406" mass="45627">MEPRTAENCRHSCTVKPKATTVSSASAEINDETDSAFPLLDAADEEERNFGRDLADAHCVTTPATTCGTPPVAEAAGTASVYSASTPEADDFFEGGLDIPDEMSPGERVSARATPPGGSPTDCCGARTEEMIFGRLAALHAKERELSLNLSPLQGGTTEPDPQPLVKEVKFAHDVLKPPKVILPPDWLPFVAPDLCCRRRLAETLNMPAKNLTMVPQPQLSFYDAEVVQKRCVAPDGNCQFRSVSYALLGTEEAHIELRRQVAQYLKDNFSRLSWLINPDRLQEEDWRMAKLDKKYKVRVPYKGSRKYPVVDADELKRNWVIRLGDVRYRIWGDECTLAVIAEMYNICIVVEQQEQDGRRATQMGSHAIEVIRPYDVSSDYRLPTIFLIFEIRQQHYNVVERVKRR</sequence>
<dbReference type="GO" id="GO:0006508">
    <property type="term" value="P:proteolysis"/>
    <property type="evidence" value="ECO:0007669"/>
    <property type="project" value="UniProtKB-KW"/>
</dbReference>
<dbReference type="Gene3D" id="3.90.70.80">
    <property type="match status" value="1"/>
</dbReference>
<dbReference type="Pfam" id="PF02338">
    <property type="entry name" value="OTU"/>
    <property type="match status" value="1"/>
</dbReference>
<proteinExistence type="predicted"/>
<dbReference type="InterPro" id="IPR050704">
    <property type="entry name" value="Peptidase_C85-like"/>
</dbReference>
<dbReference type="EMBL" id="LN714478">
    <property type="protein sequence ID" value="CEL65358.1"/>
    <property type="molecule type" value="Genomic_DNA"/>
</dbReference>
<reference evidence="2" key="1">
    <citation type="submission" date="2011-02" db="EMBL/GenBank/DDBJ databases">
        <authorList>
            <person name="Aslett M."/>
        </authorList>
    </citation>
    <scope>NUCLEOTIDE SEQUENCE</scope>
    <source>
        <strain evidence="2">Liverpool</strain>
    </source>
</reference>
<dbReference type="CDD" id="cd22744">
    <property type="entry name" value="OTU"/>
    <property type="match status" value="1"/>
</dbReference>
<evidence type="ECO:0000313" key="4">
    <source>
        <dbReference type="Proteomes" id="UP000007494"/>
    </source>
</evidence>
<dbReference type="GeneID" id="13441773"/>
<dbReference type="GO" id="GO:0004843">
    <property type="term" value="F:cysteine-type deubiquitinase activity"/>
    <property type="evidence" value="ECO:0007669"/>
    <property type="project" value="TreeGrafter"/>
</dbReference>
<dbReference type="PANTHER" id="PTHR12419">
    <property type="entry name" value="OTU DOMAIN CONTAINING PROTEIN"/>
    <property type="match status" value="1"/>
</dbReference>
<reference evidence="3" key="4">
    <citation type="journal article" date="2015" name="PLoS ONE">
        <title>Comprehensive Evaluation of Toxoplasma gondii VEG and Neospora caninum LIV Genomes with Tachyzoite Stage Transcriptome and Proteome Defines Novel Transcript Features.</title>
        <authorList>
            <person name="Ramaprasad A."/>
            <person name="Mourier T."/>
            <person name="Naeem R."/>
            <person name="Malas T.B."/>
            <person name="Moussa E."/>
            <person name="Panigrahi A."/>
            <person name="Vermont S.J."/>
            <person name="Otto T.D."/>
            <person name="Wastling J."/>
            <person name="Pain A."/>
        </authorList>
    </citation>
    <scope>NUCLEOTIDE SEQUENCE</scope>
    <source>
        <strain evidence="3">Liverpool</strain>
    </source>
</reference>
<keyword evidence="4" id="KW-1185">Reference proteome</keyword>
<dbReference type="GO" id="GO:0016579">
    <property type="term" value="P:protein deubiquitination"/>
    <property type="evidence" value="ECO:0007669"/>
    <property type="project" value="TreeGrafter"/>
</dbReference>
<evidence type="ECO:0000313" key="3">
    <source>
        <dbReference type="EMBL" id="CEL65358.1"/>
    </source>
</evidence>